<keyword evidence="1" id="KW-1133">Transmembrane helix</keyword>
<feature type="transmembrane region" description="Helical" evidence="1">
    <location>
        <begin position="20"/>
        <end position="42"/>
    </location>
</feature>
<evidence type="ECO:0000313" key="2">
    <source>
        <dbReference type="EMBL" id="MST75451.1"/>
    </source>
</evidence>
<dbReference type="EMBL" id="VUNI01000019">
    <property type="protein sequence ID" value="MST75451.1"/>
    <property type="molecule type" value="Genomic_DNA"/>
</dbReference>
<name>A0A6L5YUQ4_9FIRM</name>
<accession>A0A6L5YUQ4</accession>
<dbReference type="AlphaFoldDB" id="A0A6L5YUQ4"/>
<evidence type="ECO:0000313" key="3">
    <source>
        <dbReference type="Proteomes" id="UP000474024"/>
    </source>
</evidence>
<organism evidence="2 3">
    <name type="scientific">Roseburia porci</name>
    <dbReference type="NCBI Taxonomy" id="2605790"/>
    <lineage>
        <taxon>Bacteria</taxon>
        <taxon>Bacillati</taxon>
        <taxon>Bacillota</taxon>
        <taxon>Clostridia</taxon>
        <taxon>Lachnospirales</taxon>
        <taxon>Lachnospiraceae</taxon>
        <taxon>Roseburia</taxon>
    </lineage>
</organism>
<dbReference type="RefSeq" id="WP_154430421.1">
    <property type="nucleotide sequence ID" value="NZ_VUNI01000019.1"/>
</dbReference>
<keyword evidence="3" id="KW-1185">Reference proteome</keyword>
<dbReference type="Proteomes" id="UP000474024">
    <property type="component" value="Unassembled WGS sequence"/>
</dbReference>
<feature type="transmembrane region" description="Helical" evidence="1">
    <location>
        <begin position="72"/>
        <end position="93"/>
    </location>
</feature>
<comment type="caution">
    <text evidence="2">The sequence shown here is derived from an EMBL/GenBank/DDBJ whole genome shotgun (WGS) entry which is preliminary data.</text>
</comment>
<evidence type="ECO:0000256" key="1">
    <source>
        <dbReference type="SAM" id="Phobius"/>
    </source>
</evidence>
<reference evidence="2 3" key="1">
    <citation type="submission" date="2019-08" db="EMBL/GenBank/DDBJ databases">
        <title>In-depth cultivation of the pig gut microbiome towards novel bacterial diversity and tailored functional studies.</title>
        <authorList>
            <person name="Wylensek D."/>
            <person name="Hitch T.C.A."/>
            <person name="Clavel T."/>
        </authorList>
    </citation>
    <scope>NUCLEOTIDE SEQUENCE [LARGE SCALE GENOMIC DNA]</scope>
    <source>
        <strain evidence="2 3">MUC/MUC-530-WT-4D</strain>
    </source>
</reference>
<gene>
    <name evidence="2" type="ORF">FYJ75_10545</name>
</gene>
<proteinExistence type="predicted"/>
<keyword evidence="1" id="KW-0812">Transmembrane</keyword>
<keyword evidence="1" id="KW-0472">Membrane</keyword>
<protein>
    <submittedName>
        <fullName evidence="2">DUF5050 domain-containing protein</fullName>
    </submittedName>
</protein>
<sequence length="361" mass="41765">MSLINEMIEFVKSIKSIVKISWIGMAIIILLLIFFLIVKWILGKYKKGKSIIKENFKEFWNDLINLKRWQKVILVIGGVIFCVLIFGVCYWIKKPNPYQEIAILNNQNEVIYPIGVDILNERKVGDFTFFRYNTTEMIGDDVITYPALYKWKEGKLAERISEGACPHFEVVKNSVIYLNSTLVDSSHGQLYVARPDGINERVMEEELYDFSVDDEYIYFSYCFDTVGVGLEGHALHRMDLNGDNIITVAYELSCPSLQGSHYNIRIEDGWAIYSNYKIQIGNQADGLEKVVLLDSTDEDWIYYTSNMLIKAKPDGTEQVVLDGVDDFWYQIDKIEGGWIYYQKGNDKYKIDINGNNKVKIE</sequence>